<sequence length="267" mass="30783">MKNLLYIFILLYASTLYSQKKGLIYYGFIDAIGTGNAKGPDSNAYMVFNKEKSYYVTAKDSLEKTENIDKQTTYSNDDEKSASIHLGMKVSRIGDQVFYNTKKNTIWSNFLRGNQVFVNEIATKIDWKISNETKKIGNFTCKKATALFRGRNYTAWFTSEIPVPFGPWKLNGLPGLILEAYDSEKNVFWYFKSVEYPSNTREPISNIRNIKGNKATYLSIPEFEKYCREEIQQSYEKMIIISKQHPGIVPVKGKLKDHFIEIIGKNE</sequence>
<dbReference type="InterPro" id="IPR005901">
    <property type="entry name" value="GLPGLI"/>
</dbReference>
<dbReference type="Proteomes" id="UP001255185">
    <property type="component" value="Unassembled WGS sequence"/>
</dbReference>
<keyword evidence="2" id="KW-1185">Reference proteome</keyword>
<name>A0ABU1TKW6_9FLAO</name>
<organism evidence="1 2">
    <name type="scientific">Flavobacterium arsenatis</name>
    <dbReference type="NCBI Taxonomy" id="1484332"/>
    <lineage>
        <taxon>Bacteria</taxon>
        <taxon>Pseudomonadati</taxon>
        <taxon>Bacteroidota</taxon>
        <taxon>Flavobacteriia</taxon>
        <taxon>Flavobacteriales</taxon>
        <taxon>Flavobacteriaceae</taxon>
        <taxon>Flavobacterium</taxon>
    </lineage>
</organism>
<evidence type="ECO:0000313" key="1">
    <source>
        <dbReference type="EMBL" id="MDR6966591.1"/>
    </source>
</evidence>
<proteinExistence type="predicted"/>
<dbReference type="EMBL" id="JAVDVI010000002">
    <property type="protein sequence ID" value="MDR6966591.1"/>
    <property type="molecule type" value="Genomic_DNA"/>
</dbReference>
<accession>A0ABU1TKW6</accession>
<comment type="caution">
    <text evidence="1">The sequence shown here is derived from an EMBL/GenBank/DDBJ whole genome shotgun (WGS) entry which is preliminary data.</text>
</comment>
<dbReference type="Pfam" id="PF09697">
    <property type="entry name" value="Porph_ging"/>
    <property type="match status" value="1"/>
</dbReference>
<gene>
    <name evidence="1" type="ORF">J2X31_000589</name>
</gene>
<dbReference type="NCBIfam" id="TIGR01200">
    <property type="entry name" value="GLPGLI"/>
    <property type="match status" value="1"/>
</dbReference>
<protein>
    <submittedName>
        <fullName evidence="1">GLPGLI family protein</fullName>
    </submittedName>
</protein>
<evidence type="ECO:0000313" key="2">
    <source>
        <dbReference type="Proteomes" id="UP001255185"/>
    </source>
</evidence>
<dbReference type="RefSeq" id="WP_310024259.1">
    <property type="nucleotide sequence ID" value="NZ_JAVDVI010000002.1"/>
</dbReference>
<reference evidence="1 2" key="1">
    <citation type="submission" date="2023-07" db="EMBL/GenBank/DDBJ databases">
        <title>Sorghum-associated microbial communities from plants grown in Nebraska, USA.</title>
        <authorList>
            <person name="Schachtman D."/>
        </authorList>
    </citation>
    <scope>NUCLEOTIDE SEQUENCE [LARGE SCALE GENOMIC DNA]</scope>
    <source>
        <strain evidence="1 2">3773</strain>
    </source>
</reference>